<evidence type="ECO:0000256" key="1">
    <source>
        <dbReference type="SAM" id="MobiDB-lite"/>
    </source>
</evidence>
<feature type="region of interest" description="Disordered" evidence="1">
    <location>
        <begin position="317"/>
        <end position="346"/>
    </location>
</feature>
<dbReference type="AlphaFoldDB" id="F9WSF4"/>
<accession>F9WSF4</accession>
<sequence length="422" mass="47273">MISLSPLMALNEGPSAVEDAMLRRIWDLILHIVRLRASVSFQFVFSHRGVPRNETEDKAAEQGNAKPKSYPAWVTGIVAGVERQVRNEMYRAHEEARTPRTHRSALLDRVRPAPKRTKLDRLCETLLAQFRSGASKHFGLLRRVLARKTDRFECRWCSAQAAGSDAEEERPLAESAADNACAPDLGMATGKRDPNICPLCNAVCARRQAGVMHLVKIHSVEMDCALALAKKARRAVLTRKNGYTCHVCGDGFGRRGLPEARVAKRPPDAVPTVEERPKKSREDNATDDGSALRCPRCAKRCASYGWPWKRMMQKRPEKQLLSGAAEAQDAPGSDGETAQEAQDKDEFVREQCRRVLESRARLTRHKCEAASNINSADSNVAEWPVTAARSIFGKECRYRRLLRHMLAKRPGRDEPLRPQPRA</sequence>
<dbReference type="Proteomes" id="UP000009027">
    <property type="component" value="Unassembled WGS sequence"/>
</dbReference>
<protein>
    <submittedName>
        <fullName evidence="2">Uncharacterized protein</fullName>
    </submittedName>
</protein>
<dbReference type="VEuPathDB" id="TriTrypDB:TvY486_0033290"/>
<proteinExistence type="predicted"/>
<gene>
    <name evidence="2" type="ORF">TvY486_0033290</name>
</gene>
<evidence type="ECO:0000313" key="3">
    <source>
        <dbReference type="Proteomes" id="UP000009027"/>
    </source>
</evidence>
<feature type="non-terminal residue" evidence="2">
    <location>
        <position position="422"/>
    </location>
</feature>
<keyword evidence="3" id="KW-1185">Reference proteome</keyword>
<evidence type="ECO:0000313" key="2">
    <source>
        <dbReference type="EMBL" id="CCD20493.1"/>
    </source>
</evidence>
<reference evidence="2 3" key="1">
    <citation type="journal article" date="2012" name="Proc. Natl. Acad. Sci. U.S.A.">
        <title>Antigenic diversity is generated by distinct evolutionary mechanisms in African trypanosome species.</title>
        <authorList>
            <person name="Jackson A.P."/>
            <person name="Berry A."/>
            <person name="Aslett M."/>
            <person name="Allison H.C."/>
            <person name="Burton P."/>
            <person name="Vavrova-Anderson J."/>
            <person name="Brown R."/>
            <person name="Browne H."/>
            <person name="Corton N."/>
            <person name="Hauser H."/>
            <person name="Gamble J."/>
            <person name="Gilderthorp R."/>
            <person name="Marcello L."/>
            <person name="McQuillan J."/>
            <person name="Otto T.D."/>
            <person name="Quail M.A."/>
            <person name="Sanders M.J."/>
            <person name="van Tonder A."/>
            <person name="Ginger M.L."/>
            <person name="Field M.C."/>
            <person name="Barry J.D."/>
            <person name="Hertz-Fowler C."/>
            <person name="Berriman M."/>
        </authorList>
    </citation>
    <scope>NUCLEOTIDE SEQUENCE</scope>
    <source>
        <strain evidence="2 3">Y486</strain>
    </source>
</reference>
<name>F9WSF4_TRYVY</name>
<feature type="region of interest" description="Disordered" evidence="1">
    <location>
        <begin position="258"/>
        <end position="290"/>
    </location>
</feature>
<feature type="compositionally biased region" description="Basic and acidic residues" evidence="1">
    <location>
        <begin position="258"/>
        <end position="284"/>
    </location>
</feature>
<organism evidence="2 3">
    <name type="scientific">Trypanosoma vivax (strain Y486)</name>
    <dbReference type="NCBI Taxonomy" id="1055687"/>
    <lineage>
        <taxon>Eukaryota</taxon>
        <taxon>Discoba</taxon>
        <taxon>Euglenozoa</taxon>
        <taxon>Kinetoplastea</taxon>
        <taxon>Metakinetoplastina</taxon>
        <taxon>Trypanosomatida</taxon>
        <taxon>Trypanosomatidae</taxon>
        <taxon>Trypanosoma</taxon>
        <taxon>Duttonella</taxon>
    </lineage>
</organism>
<dbReference type="EMBL" id="CAEX01005706">
    <property type="protein sequence ID" value="CCD20493.1"/>
    <property type="molecule type" value="Genomic_DNA"/>
</dbReference>